<evidence type="ECO:0000256" key="7">
    <source>
        <dbReference type="ARBA" id="ARBA00056181"/>
    </source>
</evidence>
<organism evidence="10 11">
    <name type="scientific">Desulfocicer vacuolatum DSM 3385</name>
    <dbReference type="NCBI Taxonomy" id="1121400"/>
    <lineage>
        <taxon>Bacteria</taxon>
        <taxon>Pseudomonadati</taxon>
        <taxon>Thermodesulfobacteriota</taxon>
        <taxon>Desulfobacteria</taxon>
        <taxon>Desulfobacterales</taxon>
        <taxon>Desulfobacteraceae</taxon>
        <taxon>Desulfocicer</taxon>
    </lineage>
</organism>
<keyword evidence="11" id="KW-1185">Reference proteome</keyword>
<name>A0A1W2DJR1_9BACT</name>
<dbReference type="InterPro" id="IPR028366">
    <property type="entry name" value="PhoU"/>
</dbReference>
<gene>
    <name evidence="10" type="ORF">SAMN02746065_11834</name>
</gene>
<dbReference type="InterPro" id="IPR038078">
    <property type="entry name" value="PhoU-like_sf"/>
</dbReference>
<evidence type="ECO:0000313" key="10">
    <source>
        <dbReference type="EMBL" id="SMC97699.1"/>
    </source>
</evidence>
<accession>A0A1W2DJR1</accession>
<evidence type="ECO:0000256" key="8">
    <source>
        <dbReference type="PIRNR" id="PIRNR003107"/>
    </source>
</evidence>
<feature type="domain" description="PhoU" evidence="9">
    <location>
        <begin position="17"/>
        <end position="103"/>
    </location>
</feature>
<dbReference type="SUPFAM" id="SSF109755">
    <property type="entry name" value="PhoU-like"/>
    <property type="match status" value="1"/>
</dbReference>
<dbReference type="FunFam" id="1.20.58.220:FF:000004">
    <property type="entry name" value="Phosphate-specific transport system accessory protein PhoU"/>
    <property type="match status" value="1"/>
</dbReference>
<keyword evidence="6 8" id="KW-0592">Phosphate transport</keyword>
<dbReference type="OrthoDB" id="9814256at2"/>
<dbReference type="GO" id="GO:0045936">
    <property type="term" value="P:negative regulation of phosphate metabolic process"/>
    <property type="evidence" value="ECO:0007669"/>
    <property type="project" value="InterPro"/>
</dbReference>
<evidence type="ECO:0000256" key="2">
    <source>
        <dbReference type="ARBA" id="ARBA00008107"/>
    </source>
</evidence>
<evidence type="ECO:0000259" key="9">
    <source>
        <dbReference type="Pfam" id="PF01895"/>
    </source>
</evidence>
<evidence type="ECO:0000313" key="11">
    <source>
        <dbReference type="Proteomes" id="UP000192418"/>
    </source>
</evidence>
<comment type="similarity">
    <text evidence="2 8">Belongs to the PhoU family.</text>
</comment>
<proteinExistence type="inferred from homology"/>
<dbReference type="RefSeq" id="WP_084070463.1">
    <property type="nucleotide sequence ID" value="NZ_FWXY01000018.1"/>
</dbReference>
<reference evidence="10 11" key="1">
    <citation type="submission" date="2017-04" db="EMBL/GenBank/DDBJ databases">
        <authorList>
            <person name="Afonso C.L."/>
            <person name="Miller P.J."/>
            <person name="Scott M.A."/>
            <person name="Spackman E."/>
            <person name="Goraichik I."/>
            <person name="Dimitrov K.M."/>
            <person name="Suarez D.L."/>
            <person name="Swayne D.E."/>
        </authorList>
    </citation>
    <scope>NUCLEOTIDE SEQUENCE [LARGE SCALE GENOMIC DNA]</scope>
    <source>
        <strain evidence="10 11">DSM 3385</strain>
    </source>
</reference>
<dbReference type="InterPro" id="IPR026022">
    <property type="entry name" value="PhoU_dom"/>
</dbReference>
<dbReference type="PIRSF" id="PIRSF003107">
    <property type="entry name" value="PhoU"/>
    <property type="match status" value="1"/>
</dbReference>
<dbReference type="NCBIfam" id="TIGR02135">
    <property type="entry name" value="phoU_full"/>
    <property type="match status" value="1"/>
</dbReference>
<dbReference type="GO" id="GO:0030643">
    <property type="term" value="P:intracellular phosphate ion homeostasis"/>
    <property type="evidence" value="ECO:0007669"/>
    <property type="project" value="InterPro"/>
</dbReference>
<dbReference type="Proteomes" id="UP000192418">
    <property type="component" value="Unassembled WGS sequence"/>
</dbReference>
<keyword evidence="5 8" id="KW-0963">Cytoplasm</keyword>
<dbReference type="EMBL" id="FWXY01000018">
    <property type="protein sequence ID" value="SMC97699.1"/>
    <property type="molecule type" value="Genomic_DNA"/>
</dbReference>
<evidence type="ECO:0000256" key="5">
    <source>
        <dbReference type="ARBA" id="ARBA00022490"/>
    </source>
</evidence>
<feature type="domain" description="PhoU" evidence="9">
    <location>
        <begin position="120"/>
        <end position="203"/>
    </location>
</feature>
<dbReference type="GO" id="GO:0006817">
    <property type="term" value="P:phosphate ion transport"/>
    <property type="evidence" value="ECO:0007669"/>
    <property type="project" value="UniProtKB-KW"/>
</dbReference>
<sequence>MAGHLHSEIEKIKKELLSLGAMVEHRLQQAMHSIKTADTTLARQIIETDVEIDQREIEVEEECLKILALYQPVATDLRFLVAVIKINNDLERIADYAANIARRFETSAQAPDKFRYDYTAMADQAGKMLKLSLDALVHWNVDMAYDVRNMDKEVNAMRNDAYDSMKKDIQKHPKMVSEIINMYLISRHLERIGDHSTNIAEEVIYLIEGEIIRHT</sequence>
<dbReference type="PANTHER" id="PTHR42930:SF3">
    <property type="entry name" value="PHOSPHATE-SPECIFIC TRANSPORT SYSTEM ACCESSORY PROTEIN PHOU"/>
    <property type="match status" value="1"/>
</dbReference>
<evidence type="ECO:0000256" key="6">
    <source>
        <dbReference type="ARBA" id="ARBA00022592"/>
    </source>
</evidence>
<dbReference type="GO" id="GO:0005737">
    <property type="term" value="C:cytoplasm"/>
    <property type="evidence" value="ECO:0007669"/>
    <property type="project" value="UniProtKB-SubCell"/>
</dbReference>
<comment type="function">
    <text evidence="7 8">Plays a role in the regulation of phosphate uptake.</text>
</comment>
<comment type="subcellular location">
    <subcellularLocation>
        <location evidence="1 8">Cytoplasm</location>
    </subcellularLocation>
</comment>
<dbReference type="STRING" id="1121400.SAMN02746065_11834"/>
<protein>
    <recommendedName>
        <fullName evidence="8">Phosphate-specific transport system accessory protein PhoU</fullName>
    </recommendedName>
</protein>
<evidence type="ECO:0000256" key="4">
    <source>
        <dbReference type="ARBA" id="ARBA00022448"/>
    </source>
</evidence>
<dbReference type="Pfam" id="PF01895">
    <property type="entry name" value="PhoU"/>
    <property type="match status" value="2"/>
</dbReference>
<dbReference type="AlphaFoldDB" id="A0A1W2DJR1"/>
<dbReference type="PANTHER" id="PTHR42930">
    <property type="entry name" value="PHOSPHATE-SPECIFIC TRANSPORT SYSTEM ACCESSORY PROTEIN PHOU"/>
    <property type="match status" value="1"/>
</dbReference>
<evidence type="ECO:0000256" key="3">
    <source>
        <dbReference type="ARBA" id="ARBA00011738"/>
    </source>
</evidence>
<dbReference type="Gene3D" id="1.20.58.220">
    <property type="entry name" value="Phosphate transport system protein phou homolog 2, domain 2"/>
    <property type="match status" value="1"/>
</dbReference>
<evidence type="ECO:0000256" key="1">
    <source>
        <dbReference type="ARBA" id="ARBA00004496"/>
    </source>
</evidence>
<keyword evidence="4 8" id="KW-0813">Transport</keyword>
<comment type="subunit">
    <text evidence="3 8">Homodimer.</text>
</comment>